<feature type="region of interest" description="Disordered" evidence="2">
    <location>
        <begin position="268"/>
        <end position="339"/>
    </location>
</feature>
<keyword evidence="4" id="KW-1185">Reference proteome</keyword>
<evidence type="ECO:0000256" key="1">
    <source>
        <dbReference type="SAM" id="Coils"/>
    </source>
</evidence>
<organism evidence="3 4">
    <name type="scientific">Bemisia tabaci</name>
    <name type="common">Sweetpotato whitefly</name>
    <name type="synonym">Aleurodes tabaci</name>
    <dbReference type="NCBI Taxonomy" id="7038"/>
    <lineage>
        <taxon>Eukaryota</taxon>
        <taxon>Metazoa</taxon>
        <taxon>Ecdysozoa</taxon>
        <taxon>Arthropoda</taxon>
        <taxon>Hexapoda</taxon>
        <taxon>Insecta</taxon>
        <taxon>Pterygota</taxon>
        <taxon>Neoptera</taxon>
        <taxon>Paraneoptera</taxon>
        <taxon>Hemiptera</taxon>
        <taxon>Sternorrhyncha</taxon>
        <taxon>Aleyrodoidea</taxon>
        <taxon>Aleyrodidae</taxon>
        <taxon>Aleyrodinae</taxon>
        <taxon>Bemisia</taxon>
    </lineage>
</organism>
<accession>A0A9P0AKP4</accession>
<dbReference type="Proteomes" id="UP001152759">
    <property type="component" value="Chromosome 7"/>
</dbReference>
<feature type="coiled-coil region" evidence="1">
    <location>
        <begin position="536"/>
        <end position="584"/>
    </location>
</feature>
<keyword evidence="1" id="KW-0175">Coiled coil</keyword>
<evidence type="ECO:0000313" key="4">
    <source>
        <dbReference type="Proteomes" id="UP001152759"/>
    </source>
</evidence>
<protein>
    <submittedName>
        <fullName evidence="3">Uncharacterized protein</fullName>
    </submittedName>
</protein>
<proteinExistence type="predicted"/>
<feature type="compositionally biased region" description="Polar residues" evidence="2">
    <location>
        <begin position="302"/>
        <end position="317"/>
    </location>
</feature>
<dbReference type="AlphaFoldDB" id="A0A9P0AKP4"/>
<gene>
    <name evidence="3" type="ORF">BEMITA_LOCUS12228</name>
</gene>
<feature type="compositionally biased region" description="Basic and acidic residues" evidence="2">
    <location>
        <begin position="286"/>
        <end position="297"/>
    </location>
</feature>
<feature type="compositionally biased region" description="Basic and acidic residues" evidence="2">
    <location>
        <begin position="268"/>
        <end position="279"/>
    </location>
</feature>
<sequence length="884" mass="99917">MCLPTKSDVRAVVDAFKSSLDAETIKKLSIGGKFVVDDNVYTKNQQFRLLYNSKMLHSTSLHPVLPLEKAFKLTEENIHTTICQVLKESEKFHPLIKPEGTVTKHIPENNKLRKFPVEDVLPPAVIERITHLTGAVFSKEDIKALAQELKVSLGTVVRVVNKSCQSGAHYLDESDIHVAAVAALTATKAMTNKNLRMSIIRKTLRQFQTAGKHFNHDTFKIYSQRSSGGLPEDMLPEKLVEDYEAYREVASKEARALRENARKLKEEEEAKKAEAEKAKTQAAAEEQARELALKLSDKNIGGESSNAPVTPDTQESQKPPAKPRAKIEDGSRGLGENKNVGSKQRFMKVRTGSVNSDVGLGLSDTPKVDLPQRCKSFERLGEELKGNTKVKKLKLKMGEEIIRQERVLEKEGRVEKVLGETINRSMGDLDTEIDMLDKTLIEFKLEDDVSLDEELLLMGSTERMESITVVGKCANCNTNIMECDKVIRCDGPECEQGGFHHLQCAGMTEPELNTLNKFESKLWLCNKCAGDINTMMSDLVLINEDFKAENAKLKRELLNVQSEVREWERKFEQANKKEKSIENSDEVANSEKRRKTIWVMADEFTKNVGSKLHSGVFRYGLNVIVECNVEARMKDWGRYWLDKRGLMREGDIVIFAAGDYNSDVVFKPSATFAGVIENLHEIVQGLTPNDYLVIMGGSNDIFRGETAQQTETVVTWNTDLQGELKRTKDYTLEDSRRLERRVYTRLYRNLFRRLMRRLYDTLFGALRNAIGLYLGLPPVPLDNVPEDDSSDEEIVEIDSDRHARARNAASSIVKPVSKNYLDCNIELAAAPAFVSNTFYHIIRAKDETEQHFYEELMYLQKCVAPIPGISLSIAPTQHETLHQH</sequence>
<evidence type="ECO:0000256" key="2">
    <source>
        <dbReference type="SAM" id="MobiDB-lite"/>
    </source>
</evidence>
<dbReference type="EMBL" id="OU963868">
    <property type="protein sequence ID" value="CAH0393873.1"/>
    <property type="molecule type" value="Genomic_DNA"/>
</dbReference>
<evidence type="ECO:0000313" key="3">
    <source>
        <dbReference type="EMBL" id="CAH0393873.1"/>
    </source>
</evidence>
<dbReference type="Gene3D" id="3.30.40.10">
    <property type="entry name" value="Zinc/RING finger domain, C3HC4 (zinc finger)"/>
    <property type="match status" value="1"/>
</dbReference>
<name>A0A9P0AKP4_BEMTA</name>
<reference evidence="3" key="1">
    <citation type="submission" date="2021-12" db="EMBL/GenBank/DDBJ databases">
        <authorList>
            <person name="King R."/>
        </authorList>
    </citation>
    <scope>NUCLEOTIDE SEQUENCE</scope>
</reference>
<dbReference type="InterPro" id="IPR013083">
    <property type="entry name" value="Znf_RING/FYVE/PHD"/>
</dbReference>